<evidence type="ECO:0000256" key="3">
    <source>
        <dbReference type="ARBA" id="ARBA00022490"/>
    </source>
</evidence>
<dbReference type="Pfam" id="PF06188">
    <property type="entry name" value="HrpE"/>
    <property type="match status" value="1"/>
</dbReference>
<dbReference type="AlphaFoldDB" id="A0A506Q7J4"/>
<evidence type="ECO:0000313" key="7">
    <source>
        <dbReference type="Proteomes" id="UP000317747"/>
    </source>
</evidence>
<comment type="subcellular location">
    <subcellularLocation>
        <location evidence="1">Cytoplasm</location>
    </subcellularLocation>
</comment>
<keyword evidence="4" id="KW-0653">Protein transport</keyword>
<evidence type="ECO:0000256" key="5">
    <source>
        <dbReference type="ARBA" id="ARBA00024335"/>
    </source>
</evidence>
<dbReference type="Proteomes" id="UP000317747">
    <property type="component" value="Unassembled WGS sequence"/>
</dbReference>
<proteinExistence type="inferred from homology"/>
<dbReference type="GO" id="GO:0030254">
    <property type="term" value="P:protein secretion by the type III secretion system"/>
    <property type="evidence" value="ECO:0007669"/>
    <property type="project" value="InterPro"/>
</dbReference>
<dbReference type="OrthoDB" id="6631671at2"/>
<comment type="caution">
    <text evidence="6">The sequence shown here is derived from an EMBL/GenBank/DDBJ whole genome shotgun (WGS) entry which is preliminary data.</text>
</comment>
<dbReference type="GO" id="GO:0005737">
    <property type="term" value="C:cytoplasm"/>
    <property type="evidence" value="ECO:0007669"/>
    <property type="project" value="UniProtKB-SubCell"/>
</dbReference>
<evidence type="ECO:0000313" key="6">
    <source>
        <dbReference type="EMBL" id="TPV42143.1"/>
    </source>
</evidence>
<dbReference type="InterPro" id="IPR009335">
    <property type="entry name" value="T3SS_HrpE/ATPase_suE"/>
</dbReference>
<sequence>MWKLKSLPLQGGSVPADHLLRREEIACQLEAASIIEQAHDAAQRIREQARAEALAERAARQQEWESRFWQEAQTLLADWQQQRAAEEARLVLLAGKVLHAALQQLLDEVDDERRFHALLRQLLRHCPRQQQATLHCASEQEPAISGWLSGQPALRWTLCADPALAPDQLRLITDTGELMIDWRTLCQQLAPALAEENA</sequence>
<dbReference type="RefSeq" id="WP_140917083.1">
    <property type="nucleotide sequence ID" value="NZ_CP071405.1"/>
</dbReference>
<name>A0A506Q7J4_9GAMM</name>
<protein>
    <submittedName>
        <fullName evidence="6">HrpE/YscL family type III secretion apparatus protein</fullName>
    </submittedName>
</protein>
<organism evidence="6 7">
    <name type="scientific">Pantoea deleyi</name>
    <dbReference type="NCBI Taxonomy" id="470932"/>
    <lineage>
        <taxon>Bacteria</taxon>
        <taxon>Pseudomonadati</taxon>
        <taxon>Pseudomonadota</taxon>
        <taxon>Gammaproteobacteria</taxon>
        <taxon>Enterobacterales</taxon>
        <taxon>Erwiniaceae</taxon>
        <taxon>Pantoea</taxon>
    </lineage>
</organism>
<keyword evidence="3" id="KW-0963">Cytoplasm</keyword>
<keyword evidence="2" id="KW-0813">Transport</keyword>
<gene>
    <name evidence="6" type="ORF">FJW01_10250</name>
</gene>
<accession>A0A506Q7J4</accession>
<keyword evidence="7" id="KW-1185">Reference proteome</keyword>
<evidence type="ECO:0000256" key="4">
    <source>
        <dbReference type="ARBA" id="ARBA00022927"/>
    </source>
</evidence>
<dbReference type="InterPro" id="IPR012842">
    <property type="entry name" value="T3SS_SctL/SctL2"/>
</dbReference>
<evidence type="ECO:0000256" key="1">
    <source>
        <dbReference type="ARBA" id="ARBA00004496"/>
    </source>
</evidence>
<comment type="similarity">
    <text evidence="5">Belongs to the SctL stator family.</text>
</comment>
<dbReference type="NCBIfam" id="TIGR02499">
    <property type="entry name" value="HrpE_YscL_not"/>
    <property type="match status" value="1"/>
</dbReference>
<reference evidence="6 7" key="1">
    <citation type="submission" date="2019-06" db="EMBL/GenBank/DDBJ databases">
        <title>Taxogenomics and systematics of the genus Pantoea.</title>
        <authorList>
            <person name="Tambong J.T."/>
        </authorList>
    </citation>
    <scope>NUCLEOTIDE SEQUENCE [LARGE SCALE GENOMIC DNA]</scope>
    <source>
        <strain evidence="6 7">LMG 24200</strain>
    </source>
</reference>
<dbReference type="EMBL" id="VHJA01000054">
    <property type="protein sequence ID" value="TPV42143.1"/>
    <property type="molecule type" value="Genomic_DNA"/>
</dbReference>
<evidence type="ECO:0000256" key="2">
    <source>
        <dbReference type="ARBA" id="ARBA00022448"/>
    </source>
</evidence>